<evidence type="ECO:0000256" key="5">
    <source>
        <dbReference type="ARBA" id="ARBA00023002"/>
    </source>
</evidence>
<evidence type="ECO:0000256" key="2">
    <source>
        <dbReference type="ARBA" id="ARBA00013017"/>
    </source>
</evidence>
<reference evidence="14" key="1">
    <citation type="submission" date="2022-09" db="EMBL/GenBank/DDBJ databases">
        <title>Aureispira anguillicida sp. nov., isolated from Leptocephalus of Japanese eel Anguilla japonica.</title>
        <authorList>
            <person name="Yuasa K."/>
            <person name="Mekata T."/>
            <person name="Ikunari K."/>
        </authorList>
    </citation>
    <scope>NUCLEOTIDE SEQUENCE</scope>
    <source>
        <strain evidence="14">EL160426</strain>
    </source>
</reference>
<dbReference type="GO" id="GO:0045454">
    <property type="term" value="P:cell redox homeostasis"/>
    <property type="evidence" value="ECO:0007669"/>
    <property type="project" value="TreeGrafter"/>
</dbReference>
<dbReference type="SUPFAM" id="SSF52833">
    <property type="entry name" value="Thioredoxin-like"/>
    <property type="match status" value="1"/>
</dbReference>
<evidence type="ECO:0000256" key="8">
    <source>
        <dbReference type="ARBA" id="ARBA00032824"/>
    </source>
</evidence>
<evidence type="ECO:0000313" key="15">
    <source>
        <dbReference type="Proteomes" id="UP001060919"/>
    </source>
</evidence>
<evidence type="ECO:0000256" key="12">
    <source>
        <dbReference type="SAM" id="SignalP"/>
    </source>
</evidence>
<evidence type="ECO:0000256" key="9">
    <source>
        <dbReference type="ARBA" id="ARBA00038489"/>
    </source>
</evidence>
<dbReference type="PANTHER" id="PTHR42801:SF4">
    <property type="entry name" value="AHPC_TSA FAMILY PROTEIN"/>
    <property type="match status" value="1"/>
</dbReference>
<dbReference type="InterPro" id="IPR036249">
    <property type="entry name" value="Thioredoxin-like_sf"/>
</dbReference>
<dbReference type="AlphaFoldDB" id="A0A915YCN4"/>
<keyword evidence="6" id="KW-1015">Disulfide bond</keyword>
<comment type="similarity">
    <text evidence="9">Belongs to the peroxiredoxin family. BCP/PrxQ subfamily.</text>
</comment>
<keyword evidence="3" id="KW-0575">Peroxidase</keyword>
<dbReference type="InterPro" id="IPR013766">
    <property type="entry name" value="Thioredoxin_domain"/>
</dbReference>
<comment type="function">
    <text evidence="1">Thiol-specific peroxidase that catalyzes the reduction of hydrogen peroxide and organic hydroperoxides to water and alcohols, respectively. Plays a role in cell protection against oxidative stress by detoxifying peroxides and as sensor of hydrogen peroxide-mediated signaling events.</text>
</comment>
<evidence type="ECO:0000256" key="6">
    <source>
        <dbReference type="ARBA" id="ARBA00023157"/>
    </source>
</evidence>
<evidence type="ECO:0000256" key="11">
    <source>
        <dbReference type="ARBA" id="ARBA00049091"/>
    </source>
</evidence>
<evidence type="ECO:0000256" key="4">
    <source>
        <dbReference type="ARBA" id="ARBA00022862"/>
    </source>
</evidence>
<evidence type="ECO:0000256" key="10">
    <source>
        <dbReference type="ARBA" id="ARBA00042639"/>
    </source>
</evidence>
<evidence type="ECO:0000256" key="7">
    <source>
        <dbReference type="ARBA" id="ARBA00023284"/>
    </source>
</evidence>
<gene>
    <name evidence="14" type="ORF">AsAng_0013430</name>
</gene>
<keyword evidence="4" id="KW-0049">Antioxidant</keyword>
<dbReference type="EMBL" id="AP026867">
    <property type="protein sequence ID" value="BDS10634.1"/>
    <property type="molecule type" value="Genomic_DNA"/>
</dbReference>
<evidence type="ECO:0000259" key="13">
    <source>
        <dbReference type="PROSITE" id="PS51352"/>
    </source>
</evidence>
<keyword evidence="7" id="KW-0676">Redox-active center</keyword>
<sequence length="201" mass="23042">MKSIVLLFSCLLLLLSTQSNGQEKLTKNIKVPNITTTDAVGQKIKLQTLLKDNKKVLICFFRPVWCPICNQRTHELIERYDELKKKGIEVLAIYPSKQETMAQYVKDAKIPFPVISDPDELLYKQYAVERSMKKVLAAIERDDIKKVIIEGTTLYAGKTYPKNNEKYDAIINADFLVGAKRNLEVAYYGDYIGDHYSLDEL</sequence>
<dbReference type="PROSITE" id="PS51352">
    <property type="entry name" value="THIOREDOXIN_2"/>
    <property type="match status" value="1"/>
</dbReference>
<accession>A0A915YCN4</accession>
<proteinExistence type="inferred from homology"/>
<feature type="domain" description="Thioredoxin" evidence="13">
    <location>
        <begin position="25"/>
        <end position="201"/>
    </location>
</feature>
<comment type="catalytic activity">
    <reaction evidence="11">
        <text>a hydroperoxide + [thioredoxin]-dithiol = an alcohol + [thioredoxin]-disulfide + H2O</text>
        <dbReference type="Rhea" id="RHEA:62620"/>
        <dbReference type="Rhea" id="RHEA-COMP:10698"/>
        <dbReference type="Rhea" id="RHEA-COMP:10700"/>
        <dbReference type="ChEBI" id="CHEBI:15377"/>
        <dbReference type="ChEBI" id="CHEBI:29950"/>
        <dbReference type="ChEBI" id="CHEBI:30879"/>
        <dbReference type="ChEBI" id="CHEBI:35924"/>
        <dbReference type="ChEBI" id="CHEBI:50058"/>
        <dbReference type="EC" id="1.11.1.24"/>
    </reaction>
</comment>
<keyword evidence="15" id="KW-1185">Reference proteome</keyword>
<feature type="chain" id="PRO_5038036113" description="thioredoxin-dependent peroxiredoxin" evidence="12">
    <location>
        <begin position="22"/>
        <end position="201"/>
    </location>
</feature>
<dbReference type="EC" id="1.11.1.24" evidence="2"/>
<dbReference type="PANTHER" id="PTHR42801">
    <property type="entry name" value="THIOREDOXIN-DEPENDENT PEROXIDE REDUCTASE"/>
    <property type="match status" value="1"/>
</dbReference>
<evidence type="ECO:0000256" key="3">
    <source>
        <dbReference type="ARBA" id="ARBA00022559"/>
    </source>
</evidence>
<keyword evidence="12" id="KW-0732">Signal</keyword>
<dbReference type="KEGG" id="aup:AsAng_0013430"/>
<feature type="signal peptide" evidence="12">
    <location>
        <begin position="1"/>
        <end position="21"/>
    </location>
</feature>
<keyword evidence="5" id="KW-0560">Oxidoreductase</keyword>
<dbReference type="GO" id="GO:0034599">
    <property type="term" value="P:cellular response to oxidative stress"/>
    <property type="evidence" value="ECO:0007669"/>
    <property type="project" value="TreeGrafter"/>
</dbReference>
<dbReference type="InterPro" id="IPR050924">
    <property type="entry name" value="Peroxiredoxin_BCP/PrxQ"/>
</dbReference>
<dbReference type="RefSeq" id="WP_264791922.1">
    <property type="nucleotide sequence ID" value="NZ_AP026867.1"/>
</dbReference>
<evidence type="ECO:0000256" key="1">
    <source>
        <dbReference type="ARBA" id="ARBA00003330"/>
    </source>
</evidence>
<dbReference type="Gene3D" id="3.40.30.10">
    <property type="entry name" value="Glutaredoxin"/>
    <property type="match status" value="1"/>
</dbReference>
<dbReference type="Proteomes" id="UP001060919">
    <property type="component" value="Chromosome"/>
</dbReference>
<dbReference type="GO" id="GO:0008379">
    <property type="term" value="F:thioredoxin peroxidase activity"/>
    <property type="evidence" value="ECO:0007669"/>
    <property type="project" value="TreeGrafter"/>
</dbReference>
<dbReference type="Pfam" id="PF00578">
    <property type="entry name" value="AhpC-TSA"/>
    <property type="match status" value="1"/>
</dbReference>
<dbReference type="InterPro" id="IPR000866">
    <property type="entry name" value="AhpC/TSA"/>
</dbReference>
<dbReference type="GO" id="GO:0005737">
    <property type="term" value="C:cytoplasm"/>
    <property type="evidence" value="ECO:0007669"/>
    <property type="project" value="TreeGrafter"/>
</dbReference>
<organism evidence="14 15">
    <name type="scientific">Aureispira anguillae</name>
    <dbReference type="NCBI Taxonomy" id="2864201"/>
    <lineage>
        <taxon>Bacteria</taxon>
        <taxon>Pseudomonadati</taxon>
        <taxon>Bacteroidota</taxon>
        <taxon>Saprospiria</taxon>
        <taxon>Saprospirales</taxon>
        <taxon>Saprospiraceae</taxon>
        <taxon>Aureispira</taxon>
    </lineage>
</organism>
<name>A0A915YCN4_9BACT</name>
<evidence type="ECO:0000313" key="14">
    <source>
        <dbReference type="EMBL" id="BDS10634.1"/>
    </source>
</evidence>
<protein>
    <recommendedName>
        <fullName evidence="2">thioredoxin-dependent peroxiredoxin</fullName>
        <ecNumber evidence="2">1.11.1.24</ecNumber>
    </recommendedName>
    <alternativeName>
        <fullName evidence="8">Thioredoxin peroxidase</fullName>
    </alternativeName>
    <alternativeName>
        <fullName evidence="10">Thioredoxin-dependent peroxiredoxin Bcp</fullName>
    </alternativeName>
</protein>